<dbReference type="Pfam" id="PF13306">
    <property type="entry name" value="LRR_5"/>
    <property type="match status" value="2"/>
</dbReference>
<dbReference type="PANTHER" id="PTHR45661">
    <property type="entry name" value="SURFACE ANTIGEN"/>
    <property type="match status" value="1"/>
</dbReference>
<dbReference type="EMBL" id="QRZF01000037">
    <property type="protein sequence ID" value="RGV47186.1"/>
    <property type="molecule type" value="Genomic_DNA"/>
</dbReference>
<dbReference type="SUPFAM" id="SSF52058">
    <property type="entry name" value="L domain-like"/>
    <property type="match status" value="1"/>
</dbReference>
<sequence length="825" mass="86888">MKKELFTLASAALIFASCANEELLDITIPKAESEGITFGIVDDAVTRGDINKDPADGKFKSYWNAEVDEISIAYFGVEKNGAGDATLWNGVSGATRGTDQNVASTNLGAAVATYKATRTGRAGYFTAKEPASLLTFKSGTDAAFRVFRTNKTPLVDADLTYASAISNVETMSLAVAAFDTQDQPSEKAPFGNFVMVADPIEDINSNELAVGESLNLSFERAFAGLVFNTKGYDVDTYGKLVSIEVTLTTNDIAWNDANGKVDIAKKVDGKWELSGGTGVKTAKLTLNSSGSGLGWSDDYYAFMQILPVDRSSSEDYTVKFEFENGDITLDKSSSKSWTANNFYTIELDLTAQDYVVLGNTMIVNKNMPALDASENIPNSGNKAPSTITTFTSNVSLSAAQLAELKDKYTGIATLTLANPAADLGTNLENVTKGSSITELTLTKATTAPVITSLAGLATLNGPEVTSVPAGAYKSNTTITNFNFPKVETIGESAFEGAANITTIGCGTESLIIGTTDDEGNKTSALTTIGDNAFAGVNLTLIDAPALTSLSDQPFGYKMDNAWTKVLLPSYDWSKAMIRAQLLSGTALTHIDLSGVSAIGGNTGISLAGKVNLLNVILQENTAIGAGAFKNAGTTGFTIKNLNKITSVGDEAFSGCTNLTAAIDFENTITKIGKEAFKGTAITAFDFTGITTIGEGAFQDVATLTSVVIDDVTTLEKNVFNGASTLATVNLKKVTAIKEGALTGLASKAVIMFNQVVTDIAGNAFHASLGAETGTENDPIIVNTNTSLGYNLFVSRDQTGVDGKKLTWKSGDKYYQATFESIVKVY</sequence>
<evidence type="ECO:0000313" key="1">
    <source>
        <dbReference type="EMBL" id="RGV47186.1"/>
    </source>
</evidence>
<name>A0A412XPX1_9BACE</name>
<dbReference type="InterPro" id="IPR032675">
    <property type="entry name" value="LRR_dom_sf"/>
</dbReference>
<proteinExistence type="predicted"/>
<dbReference type="RefSeq" id="WP_118422431.1">
    <property type="nucleotide sequence ID" value="NZ_QRZF01000037.1"/>
</dbReference>
<gene>
    <name evidence="1" type="ORF">DWW10_25180</name>
</gene>
<dbReference type="Proteomes" id="UP000283850">
    <property type="component" value="Unassembled WGS sequence"/>
</dbReference>
<dbReference type="Gene3D" id="3.80.10.10">
    <property type="entry name" value="Ribonuclease Inhibitor"/>
    <property type="match status" value="2"/>
</dbReference>
<dbReference type="PROSITE" id="PS51257">
    <property type="entry name" value="PROKAR_LIPOPROTEIN"/>
    <property type="match status" value="1"/>
</dbReference>
<protein>
    <submittedName>
        <fullName evidence="1">Leucine-rich repeat domain-containing protein</fullName>
    </submittedName>
</protein>
<dbReference type="PANTHER" id="PTHR45661:SF3">
    <property type="entry name" value="IG-LIKE DOMAIN-CONTAINING PROTEIN"/>
    <property type="match status" value="1"/>
</dbReference>
<evidence type="ECO:0000313" key="2">
    <source>
        <dbReference type="Proteomes" id="UP000283850"/>
    </source>
</evidence>
<reference evidence="1 2" key="1">
    <citation type="submission" date="2018-08" db="EMBL/GenBank/DDBJ databases">
        <title>A genome reference for cultivated species of the human gut microbiota.</title>
        <authorList>
            <person name="Zou Y."/>
            <person name="Xue W."/>
            <person name="Luo G."/>
        </authorList>
    </citation>
    <scope>NUCLEOTIDE SEQUENCE [LARGE SCALE GENOMIC DNA]</scope>
    <source>
        <strain evidence="1 2">AF14-32</strain>
    </source>
</reference>
<organism evidence="1 2">
    <name type="scientific">Bacteroides intestinalis</name>
    <dbReference type="NCBI Taxonomy" id="329854"/>
    <lineage>
        <taxon>Bacteria</taxon>
        <taxon>Pseudomonadati</taxon>
        <taxon>Bacteroidota</taxon>
        <taxon>Bacteroidia</taxon>
        <taxon>Bacteroidales</taxon>
        <taxon>Bacteroidaceae</taxon>
        <taxon>Bacteroides</taxon>
    </lineage>
</organism>
<accession>A0A412XPX1</accession>
<dbReference type="InterPro" id="IPR026906">
    <property type="entry name" value="LRR_5"/>
</dbReference>
<dbReference type="InterPro" id="IPR053139">
    <property type="entry name" value="Surface_bspA-like"/>
</dbReference>
<comment type="caution">
    <text evidence="1">The sequence shown here is derived from an EMBL/GenBank/DDBJ whole genome shotgun (WGS) entry which is preliminary data.</text>
</comment>
<dbReference type="AlphaFoldDB" id="A0A412XPX1"/>